<dbReference type="Pfam" id="PF06748">
    <property type="entry name" value="DUF1217"/>
    <property type="match status" value="1"/>
</dbReference>
<evidence type="ECO:0000313" key="2">
    <source>
        <dbReference type="Proteomes" id="UP000515220"/>
    </source>
</evidence>
<gene>
    <name evidence="1" type="ORF">AAJCM20276_17650</name>
</gene>
<reference evidence="1 2" key="1">
    <citation type="submission" date="2020-07" db="EMBL/GenBank/DDBJ databases">
        <title>Complete Genome Sequence of an acetic acid bacterium, Acetobacter aceti JCM20276.</title>
        <authorList>
            <person name="Hirose Y."/>
            <person name="Mihara H."/>
        </authorList>
    </citation>
    <scope>NUCLEOTIDE SEQUENCE [LARGE SCALE GENOMIC DNA]</scope>
    <source>
        <strain evidence="1 2">JCM20276</strain>
    </source>
</reference>
<organism evidence="1 2">
    <name type="scientific">Acetobacter aceti</name>
    <dbReference type="NCBI Taxonomy" id="435"/>
    <lineage>
        <taxon>Bacteria</taxon>
        <taxon>Pseudomonadati</taxon>
        <taxon>Pseudomonadota</taxon>
        <taxon>Alphaproteobacteria</taxon>
        <taxon>Acetobacterales</taxon>
        <taxon>Acetobacteraceae</taxon>
        <taxon>Acetobacter</taxon>
        <taxon>Acetobacter subgen. Acetobacter</taxon>
    </lineage>
</organism>
<dbReference type="InterPro" id="IPR010626">
    <property type="entry name" value="DUF1217"/>
</dbReference>
<dbReference type="InterPro" id="IPR023157">
    <property type="entry name" value="AGR-C-984p-like_sf"/>
</dbReference>
<name>A0A6S6PKG7_ACEAC</name>
<dbReference type="AlphaFoldDB" id="A0A6S6PKG7"/>
<dbReference type="Proteomes" id="UP000515220">
    <property type="component" value="Chromosome"/>
</dbReference>
<protein>
    <recommendedName>
        <fullName evidence="3">DUF1217 domain-containing protein</fullName>
    </recommendedName>
</protein>
<evidence type="ECO:0008006" key="3">
    <source>
        <dbReference type="Google" id="ProtNLM"/>
    </source>
</evidence>
<dbReference type="RefSeq" id="WP_010666584.1">
    <property type="nucleotide sequence ID" value="NZ_AP023326.1"/>
</dbReference>
<evidence type="ECO:0000313" key="1">
    <source>
        <dbReference type="EMBL" id="BCI67141.1"/>
    </source>
</evidence>
<sequence>MSSIITGLSPVALYEHDLKDEAKSASDYAKTDATVTNYTSSFEEDAVTITSASALMKNYKALSVVLGAYGLGSIQNSTALVKDLLTQNPTDPKSVSAKSGNAAWTAFAKAFAAFDTSGSSASTTSPFADQSTVDSIVTKYDEKSYETALEAQQSTSGVGNALYFTRTMTTGMTVDQIMSDSTLLKVVETVSGYNPTQFGVLDYDEQKRLIEKTYNASDFSSEANIQKYAERYLAILQFNPQTVTQPASLLSLYGSDGTSDPTLSLFGITSSGNSLVSSLFG</sequence>
<dbReference type="Gene3D" id="1.10.3700.10">
    <property type="entry name" value="AGR C 984p-like"/>
    <property type="match status" value="1"/>
</dbReference>
<dbReference type="EMBL" id="AP023326">
    <property type="protein sequence ID" value="BCI67141.1"/>
    <property type="molecule type" value="Genomic_DNA"/>
</dbReference>
<accession>A0A6S6PKG7</accession>
<proteinExistence type="predicted"/>
<dbReference type="SUPFAM" id="SSF158837">
    <property type="entry name" value="AGR C 984p-like"/>
    <property type="match status" value="1"/>
</dbReference>